<dbReference type="PROSITE" id="PS51421">
    <property type="entry name" value="RAS"/>
    <property type="match status" value="1"/>
</dbReference>
<proteinExistence type="predicted"/>
<dbReference type="PROSITE" id="PS51419">
    <property type="entry name" value="RAB"/>
    <property type="match status" value="1"/>
</dbReference>
<dbReference type="InterPro" id="IPR001806">
    <property type="entry name" value="Small_GTPase"/>
</dbReference>
<organism evidence="4">
    <name type="scientific">Naegleria gruberi</name>
    <name type="common">Amoeba</name>
    <dbReference type="NCBI Taxonomy" id="5762"/>
    <lineage>
        <taxon>Eukaryota</taxon>
        <taxon>Discoba</taxon>
        <taxon>Heterolobosea</taxon>
        <taxon>Tetramitia</taxon>
        <taxon>Eutetramitia</taxon>
        <taxon>Vahlkampfiidae</taxon>
        <taxon>Naegleria</taxon>
    </lineage>
</organism>
<sequence>MLEKYSPPASEKIIQVGDGSVGKTSLYITYATGSYPEEFIPTIFDNYDLSVRVEGKSYLIGLWDTAGPEGNLRPLNYPDTSLFLLSFSCVAENSFFNVALKWIPEIRHHCPDTPIILVNNKVDYRTDPIFLLKYDTNPITFEEGELMAKKIGCITYIETSSKKRYGFDDLSEIILKAIAISRDENYGKSHSKKCLVQ</sequence>
<dbReference type="InParanoid" id="D2VFS5"/>
<dbReference type="eggNOG" id="KOG0393">
    <property type="taxonomic scope" value="Eukaryota"/>
</dbReference>
<name>D2VFS5_NAEGR</name>
<dbReference type="GeneID" id="8850155"/>
<protein>
    <submittedName>
        <fullName evidence="3">Rho family small GTPase</fullName>
    </submittedName>
</protein>
<dbReference type="SMART" id="SM00175">
    <property type="entry name" value="RAB"/>
    <property type="match status" value="1"/>
</dbReference>
<dbReference type="OMA" id="FDIANHC"/>
<reference evidence="3 4" key="1">
    <citation type="journal article" date="2010" name="Cell">
        <title>The genome of Naegleria gruberi illuminates early eukaryotic versatility.</title>
        <authorList>
            <person name="Fritz-Laylin L.K."/>
            <person name="Prochnik S.E."/>
            <person name="Ginger M.L."/>
            <person name="Dacks J.B."/>
            <person name="Carpenter M.L."/>
            <person name="Field M.C."/>
            <person name="Kuo A."/>
            <person name="Paredez A."/>
            <person name="Chapman J."/>
            <person name="Pham J."/>
            <person name="Shu S."/>
            <person name="Neupane R."/>
            <person name="Cipriano M."/>
            <person name="Mancuso J."/>
            <person name="Tu H."/>
            <person name="Salamov A."/>
            <person name="Lindquist E."/>
            <person name="Shapiro H."/>
            <person name="Lucas S."/>
            <person name="Grigoriev I.V."/>
            <person name="Cande W.Z."/>
            <person name="Fulton C."/>
            <person name="Rokhsar D.S."/>
            <person name="Dawson S.C."/>
        </authorList>
    </citation>
    <scope>NUCLEOTIDE SEQUENCE [LARGE SCALE GENOMIC DNA]</scope>
    <source>
        <strain evidence="3 4">NEG-M</strain>
    </source>
</reference>
<evidence type="ECO:0000256" key="2">
    <source>
        <dbReference type="ARBA" id="ARBA00023134"/>
    </source>
</evidence>
<dbReference type="CDD" id="cd00157">
    <property type="entry name" value="Rho"/>
    <property type="match status" value="1"/>
</dbReference>
<keyword evidence="2" id="KW-0342">GTP-binding</keyword>
<dbReference type="InterPro" id="IPR005225">
    <property type="entry name" value="Small_GTP-bd"/>
</dbReference>
<dbReference type="PROSITE" id="PS51420">
    <property type="entry name" value="RHO"/>
    <property type="match status" value="1"/>
</dbReference>
<evidence type="ECO:0000256" key="1">
    <source>
        <dbReference type="ARBA" id="ARBA00022741"/>
    </source>
</evidence>
<accession>D2VFS5</accession>
<dbReference type="PRINTS" id="PR00449">
    <property type="entry name" value="RASTRNSFRMNG"/>
</dbReference>
<dbReference type="Pfam" id="PF00071">
    <property type="entry name" value="Ras"/>
    <property type="match status" value="1"/>
</dbReference>
<dbReference type="Gene3D" id="3.40.50.300">
    <property type="entry name" value="P-loop containing nucleotide triphosphate hydrolases"/>
    <property type="match status" value="1"/>
</dbReference>
<dbReference type="GO" id="GO:0003924">
    <property type="term" value="F:GTPase activity"/>
    <property type="evidence" value="ECO:0007669"/>
    <property type="project" value="InterPro"/>
</dbReference>
<dbReference type="GO" id="GO:0007264">
    <property type="term" value="P:small GTPase-mediated signal transduction"/>
    <property type="evidence" value="ECO:0007669"/>
    <property type="project" value="InterPro"/>
</dbReference>
<keyword evidence="4" id="KW-1185">Reference proteome</keyword>
<gene>
    <name evidence="3" type="ORF">NAEGRDRAFT_60629</name>
</gene>
<dbReference type="STRING" id="5762.D2VFS5"/>
<dbReference type="GO" id="GO:0005525">
    <property type="term" value="F:GTP binding"/>
    <property type="evidence" value="ECO:0007669"/>
    <property type="project" value="UniProtKB-KW"/>
</dbReference>
<dbReference type="InterPro" id="IPR003578">
    <property type="entry name" value="Small_GTPase_Rho"/>
</dbReference>
<dbReference type="InterPro" id="IPR027417">
    <property type="entry name" value="P-loop_NTPase"/>
</dbReference>
<dbReference type="AlphaFoldDB" id="D2VFS5"/>
<dbReference type="VEuPathDB" id="AmoebaDB:NAEGRDRAFT_60629"/>
<dbReference type="RefSeq" id="XP_002677266.1">
    <property type="nucleotide sequence ID" value="XM_002677220.1"/>
</dbReference>
<dbReference type="SMART" id="SM00173">
    <property type="entry name" value="RAS"/>
    <property type="match status" value="1"/>
</dbReference>
<dbReference type="Proteomes" id="UP000006671">
    <property type="component" value="Unassembled WGS sequence"/>
</dbReference>
<evidence type="ECO:0000313" key="3">
    <source>
        <dbReference type="EMBL" id="EFC44522.1"/>
    </source>
</evidence>
<dbReference type="SMART" id="SM00174">
    <property type="entry name" value="RHO"/>
    <property type="match status" value="1"/>
</dbReference>
<dbReference type="EMBL" id="GG738868">
    <property type="protein sequence ID" value="EFC44522.1"/>
    <property type="molecule type" value="Genomic_DNA"/>
</dbReference>
<dbReference type="OrthoDB" id="8830751at2759"/>
<dbReference type="KEGG" id="ngr:NAEGRDRAFT_60629"/>
<dbReference type="PANTHER" id="PTHR24072">
    <property type="entry name" value="RHO FAMILY GTPASE"/>
    <property type="match status" value="1"/>
</dbReference>
<dbReference type="SUPFAM" id="SSF52540">
    <property type="entry name" value="P-loop containing nucleoside triphosphate hydrolases"/>
    <property type="match status" value="1"/>
</dbReference>
<dbReference type="NCBIfam" id="TIGR00231">
    <property type="entry name" value="small_GTP"/>
    <property type="match status" value="1"/>
</dbReference>
<keyword evidence="1" id="KW-0547">Nucleotide-binding</keyword>
<evidence type="ECO:0000313" key="4">
    <source>
        <dbReference type="Proteomes" id="UP000006671"/>
    </source>
</evidence>